<evidence type="ECO:0000256" key="1">
    <source>
        <dbReference type="ARBA" id="ARBA00022450"/>
    </source>
</evidence>
<keyword evidence="1" id="KW-0596">Phosphopantetheine</keyword>
<evidence type="ECO:0000313" key="5">
    <source>
        <dbReference type="EMBL" id="MBO8199492.1"/>
    </source>
</evidence>
<dbReference type="Pfam" id="PF00550">
    <property type="entry name" value="PP-binding"/>
    <property type="match status" value="1"/>
</dbReference>
<dbReference type="InterPro" id="IPR020806">
    <property type="entry name" value="PKS_PP-bd"/>
</dbReference>
<protein>
    <submittedName>
        <fullName evidence="5">Acyl carrier protein</fullName>
    </submittedName>
</protein>
<comment type="caution">
    <text evidence="5">The sequence shown here is derived from an EMBL/GenBank/DDBJ whole genome shotgun (WGS) entry which is preliminary data.</text>
</comment>
<dbReference type="InterPro" id="IPR036736">
    <property type="entry name" value="ACP-like_sf"/>
</dbReference>
<gene>
    <name evidence="5" type="ORF">JW613_14480</name>
</gene>
<feature type="compositionally biased region" description="Polar residues" evidence="3">
    <location>
        <begin position="22"/>
        <end position="32"/>
    </location>
</feature>
<feature type="domain" description="Carrier" evidence="4">
    <location>
        <begin position="46"/>
        <end position="121"/>
    </location>
</feature>
<evidence type="ECO:0000256" key="2">
    <source>
        <dbReference type="ARBA" id="ARBA00022553"/>
    </source>
</evidence>
<feature type="compositionally biased region" description="Basic and acidic residues" evidence="3">
    <location>
        <begin position="33"/>
        <end position="49"/>
    </location>
</feature>
<feature type="compositionally biased region" description="Polar residues" evidence="3">
    <location>
        <begin position="1"/>
        <end position="12"/>
    </location>
</feature>
<dbReference type="PROSITE" id="PS50075">
    <property type="entry name" value="CARRIER"/>
    <property type="match status" value="1"/>
</dbReference>
<dbReference type="Proteomes" id="UP000721954">
    <property type="component" value="Unassembled WGS sequence"/>
</dbReference>
<organism evidence="5 6">
    <name type="scientific">Streptomyces smyrnaeus</name>
    <dbReference type="NCBI Taxonomy" id="1387713"/>
    <lineage>
        <taxon>Bacteria</taxon>
        <taxon>Bacillati</taxon>
        <taxon>Actinomycetota</taxon>
        <taxon>Actinomycetes</taxon>
        <taxon>Kitasatosporales</taxon>
        <taxon>Streptomycetaceae</taxon>
        <taxon>Streptomyces</taxon>
    </lineage>
</organism>
<feature type="region of interest" description="Disordered" evidence="3">
    <location>
        <begin position="1"/>
        <end position="49"/>
    </location>
</feature>
<evidence type="ECO:0000259" key="4">
    <source>
        <dbReference type="PROSITE" id="PS50075"/>
    </source>
</evidence>
<reference evidence="5 6" key="1">
    <citation type="submission" date="2021-02" db="EMBL/GenBank/DDBJ databases">
        <title>Streptomyces spirodelae sp. nov., isolated from duckweed.</title>
        <authorList>
            <person name="Saimee Y."/>
            <person name="Duangmal K."/>
        </authorList>
    </citation>
    <scope>NUCLEOTIDE SEQUENCE [LARGE SCALE GENOMIC DNA]</scope>
    <source>
        <strain evidence="5 6">DSM 42105</strain>
    </source>
</reference>
<dbReference type="EMBL" id="JAFFZM010000007">
    <property type="protein sequence ID" value="MBO8199492.1"/>
    <property type="molecule type" value="Genomic_DNA"/>
</dbReference>
<keyword evidence="2" id="KW-0597">Phosphoprotein</keyword>
<proteinExistence type="predicted"/>
<dbReference type="SMART" id="SM00823">
    <property type="entry name" value="PKS_PP"/>
    <property type="match status" value="1"/>
</dbReference>
<dbReference type="Gene3D" id="1.10.1200.10">
    <property type="entry name" value="ACP-like"/>
    <property type="match status" value="1"/>
</dbReference>
<evidence type="ECO:0000256" key="3">
    <source>
        <dbReference type="SAM" id="MobiDB-lite"/>
    </source>
</evidence>
<keyword evidence="6" id="KW-1185">Reference proteome</keyword>
<sequence length="128" mass="13621">MNGSAPDNSSGETGLDAMTPEATGTDQAVQEKNSLREKISAAGPEERERILQDTVRKEAADVLDQSALNADSNFLEQGLTSLKALELTRNLMALTDVEIPLVAIIEHPTPTQLARFIATTLDEGDGSA</sequence>
<dbReference type="InterPro" id="IPR009081">
    <property type="entry name" value="PP-bd_ACP"/>
</dbReference>
<evidence type="ECO:0000313" key="6">
    <source>
        <dbReference type="Proteomes" id="UP000721954"/>
    </source>
</evidence>
<name>A0ABS3XX00_9ACTN</name>
<accession>A0ABS3XX00</accession>
<dbReference type="SUPFAM" id="SSF47336">
    <property type="entry name" value="ACP-like"/>
    <property type="match status" value="1"/>
</dbReference>